<comment type="function">
    <text evidence="2">Catalyzes the epimerization of the C3' and C5'positions of dTDP-6-deoxy-D-xylo-4-hexulose, forming dTDP-6-deoxy-L-lyxo-4-hexulose.</text>
</comment>
<reference evidence="8 9" key="1">
    <citation type="submission" date="2024-05" db="EMBL/GenBank/DDBJ databases">
        <authorList>
            <person name="Duchaud E."/>
        </authorList>
    </citation>
    <scope>NUCLEOTIDE SEQUENCE [LARGE SCALE GENOMIC DNA]</scope>
    <source>
        <strain evidence="8">Ena-SAMPLE-TAB-13-05-2024-13:56:06:370-140302</strain>
    </source>
</reference>
<dbReference type="Proteomes" id="UP001497416">
    <property type="component" value="Unassembled WGS sequence"/>
</dbReference>
<proteinExistence type="predicted"/>
<gene>
    <name evidence="8" type="ORF">T190607A01A_40079</name>
</gene>
<dbReference type="Gene3D" id="2.60.120.10">
    <property type="entry name" value="Jelly Rolls"/>
    <property type="match status" value="1"/>
</dbReference>
<dbReference type="EMBL" id="CAXIXY010000006">
    <property type="protein sequence ID" value="CAL2090770.1"/>
    <property type="molecule type" value="Genomic_DNA"/>
</dbReference>
<evidence type="ECO:0000313" key="8">
    <source>
        <dbReference type="EMBL" id="CAL2090770.1"/>
    </source>
</evidence>
<evidence type="ECO:0000256" key="4">
    <source>
        <dbReference type="ARBA" id="ARBA00019595"/>
    </source>
</evidence>
<dbReference type="InterPro" id="IPR000888">
    <property type="entry name" value="RmlC-like"/>
</dbReference>
<dbReference type="RefSeq" id="WP_348713007.1">
    <property type="nucleotide sequence ID" value="NZ_CAXIXY010000006.1"/>
</dbReference>
<dbReference type="SUPFAM" id="SSF51182">
    <property type="entry name" value="RmlC-like cupins"/>
    <property type="match status" value="1"/>
</dbReference>
<evidence type="ECO:0000256" key="1">
    <source>
        <dbReference type="ARBA" id="ARBA00001298"/>
    </source>
</evidence>
<dbReference type="Pfam" id="PF00908">
    <property type="entry name" value="dTDP_sugar_isom"/>
    <property type="match status" value="1"/>
</dbReference>
<evidence type="ECO:0000256" key="7">
    <source>
        <dbReference type="ARBA" id="ARBA00033311"/>
    </source>
</evidence>
<dbReference type="InterPro" id="IPR014710">
    <property type="entry name" value="RmlC-like_jellyroll"/>
</dbReference>
<dbReference type="InterPro" id="IPR011051">
    <property type="entry name" value="RmlC_Cupin_sf"/>
</dbReference>
<protein>
    <recommendedName>
        <fullName evidence="4">dTDP-4-dehydrorhamnose 3,5-epimerase</fullName>
        <ecNumber evidence="3">5.1.3.13</ecNumber>
    </recommendedName>
    <alternativeName>
        <fullName evidence="6">Thymidine diphospho-4-keto-rhamnose 3,5-epimerase</fullName>
    </alternativeName>
    <alternativeName>
        <fullName evidence="5">dTDP-4-keto-6-deoxyglucose 3,5-epimerase</fullName>
    </alternativeName>
    <alternativeName>
        <fullName evidence="7">dTDP-6-deoxy-D-xylo-4-hexulose 3,5-epimerase</fullName>
    </alternativeName>
</protein>
<name>A0ABM9P3V1_9FLAO</name>
<organism evidence="8 9">
    <name type="scientific">Tenacibaculum platacis</name>
    <dbReference type="NCBI Taxonomy" id="3137852"/>
    <lineage>
        <taxon>Bacteria</taxon>
        <taxon>Pseudomonadati</taxon>
        <taxon>Bacteroidota</taxon>
        <taxon>Flavobacteriia</taxon>
        <taxon>Flavobacteriales</taxon>
        <taxon>Flavobacteriaceae</taxon>
        <taxon>Tenacibaculum</taxon>
    </lineage>
</organism>
<evidence type="ECO:0000256" key="5">
    <source>
        <dbReference type="ARBA" id="ARBA00029758"/>
    </source>
</evidence>
<sequence>MNKLLPKIILGGKYTDERGQLEFFNDFDLSEIKRVYFTTQFNTDVIRAWQGHTTESRWFICVKGSFLVKLIEIDNWTNPSDDLDVFEYELSAKKQEVLYIPNGFVNGFKAKEDNSKLMIMSNYRFNEIENDQVRFDQNKWTKWGNK</sequence>
<comment type="catalytic activity">
    <reaction evidence="1">
        <text>dTDP-4-dehydro-6-deoxy-alpha-D-glucose = dTDP-4-dehydro-beta-L-rhamnose</text>
        <dbReference type="Rhea" id="RHEA:16969"/>
        <dbReference type="ChEBI" id="CHEBI:57649"/>
        <dbReference type="ChEBI" id="CHEBI:62830"/>
        <dbReference type="EC" id="5.1.3.13"/>
    </reaction>
</comment>
<comment type="caution">
    <text evidence="8">The sequence shown here is derived from an EMBL/GenBank/DDBJ whole genome shotgun (WGS) entry which is preliminary data.</text>
</comment>
<evidence type="ECO:0000256" key="6">
    <source>
        <dbReference type="ARBA" id="ARBA00031424"/>
    </source>
</evidence>
<accession>A0ABM9P3V1</accession>
<keyword evidence="9" id="KW-1185">Reference proteome</keyword>
<evidence type="ECO:0000256" key="3">
    <source>
        <dbReference type="ARBA" id="ARBA00012098"/>
    </source>
</evidence>
<dbReference type="EC" id="5.1.3.13" evidence="3"/>
<evidence type="ECO:0000256" key="2">
    <source>
        <dbReference type="ARBA" id="ARBA00001997"/>
    </source>
</evidence>
<evidence type="ECO:0000313" key="9">
    <source>
        <dbReference type="Proteomes" id="UP001497416"/>
    </source>
</evidence>